<keyword evidence="2" id="KW-1185">Reference proteome</keyword>
<organism evidence="1 2">
    <name type="scientific">Streptomyces daliensis</name>
    <dbReference type="NCBI Taxonomy" id="299421"/>
    <lineage>
        <taxon>Bacteria</taxon>
        <taxon>Bacillati</taxon>
        <taxon>Actinomycetota</taxon>
        <taxon>Actinomycetes</taxon>
        <taxon>Kitasatosporales</taxon>
        <taxon>Streptomycetaceae</taxon>
        <taxon>Streptomyces</taxon>
    </lineage>
</organism>
<gene>
    <name evidence="1" type="ORF">KDA82_39970</name>
</gene>
<dbReference type="AlphaFoldDB" id="A0A8T4J6E8"/>
<evidence type="ECO:0000313" key="2">
    <source>
        <dbReference type="Proteomes" id="UP000675554"/>
    </source>
</evidence>
<feature type="non-terminal residue" evidence="1">
    <location>
        <position position="82"/>
    </location>
</feature>
<dbReference type="Proteomes" id="UP000675554">
    <property type="component" value="Unassembled WGS sequence"/>
</dbReference>
<name>A0A8T4J6E8_9ACTN</name>
<sequence length="82" mass="8777">VCLGAAALLMAGREDGMRRARLLLAGGGEAGARTPRVPIWWTAWAPRVRAVFGERAGHEWWFLLGGALLGLLGESWLPLLAG</sequence>
<dbReference type="EMBL" id="JAGSMN010002143">
    <property type="protein sequence ID" value="MBR7679010.1"/>
    <property type="molecule type" value="Genomic_DNA"/>
</dbReference>
<reference evidence="1" key="1">
    <citation type="submission" date="2021-04" db="EMBL/GenBank/DDBJ databases">
        <title>Sequencing of actinobacteria type strains.</title>
        <authorList>
            <person name="Nguyen G.-S."/>
            <person name="Wentzel A."/>
        </authorList>
    </citation>
    <scope>NUCLEOTIDE SEQUENCE</scope>
    <source>
        <strain evidence="1">DSM 42095</strain>
    </source>
</reference>
<evidence type="ECO:0000313" key="1">
    <source>
        <dbReference type="EMBL" id="MBR7679010.1"/>
    </source>
</evidence>
<comment type="caution">
    <text evidence="1">The sequence shown here is derived from an EMBL/GenBank/DDBJ whole genome shotgun (WGS) entry which is preliminary data.</text>
</comment>
<accession>A0A8T4J6E8</accession>
<protein>
    <submittedName>
        <fullName evidence="1">Uncharacterized protein</fullName>
    </submittedName>
</protein>
<feature type="non-terminal residue" evidence="1">
    <location>
        <position position="1"/>
    </location>
</feature>
<proteinExistence type="predicted"/>